<protein>
    <submittedName>
        <fullName evidence="1">Isocitrate lyase and phosphorylmutase</fullName>
    </submittedName>
</protein>
<evidence type="ECO:0000313" key="2">
    <source>
        <dbReference type="Proteomes" id="UP000000753"/>
    </source>
</evidence>
<organism evidence="1 2">
    <name type="scientific">Shewanella piezotolerans (strain WP3 / JCM 13877)</name>
    <dbReference type="NCBI Taxonomy" id="225849"/>
    <lineage>
        <taxon>Bacteria</taxon>
        <taxon>Pseudomonadati</taxon>
        <taxon>Pseudomonadota</taxon>
        <taxon>Gammaproteobacteria</taxon>
        <taxon>Alteromonadales</taxon>
        <taxon>Shewanellaceae</taxon>
        <taxon>Shewanella</taxon>
    </lineage>
</organism>
<accession>B8CPB8</accession>
<evidence type="ECO:0000313" key="1">
    <source>
        <dbReference type="EMBL" id="ACJ29362.1"/>
    </source>
</evidence>
<keyword evidence="1" id="KW-0456">Lyase</keyword>
<proteinExistence type="predicted"/>
<dbReference type="EMBL" id="CP000472">
    <property type="protein sequence ID" value="ACJ29362.1"/>
    <property type="molecule type" value="Genomic_DNA"/>
</dbReference>
<name>B8CPB8_SHEPW</name>
<reference evidence="1 2" key="1">
    <citation type="journal article" date="2008" name="PLoS ONE">
        <title>Environmental adaptation: genomic analysis of the piezotolerant and psychrotolerant deep-sea iron reducing bacterium Shewanella piezotolerans WP3.</title>
        <authorList>
            <person name="Wang F."/>
            <person name="Wang J."/>
            <person name="Jian H."/>
            <person name="Zhang B."/>
            <person name="Li S."/>
            <person name="Wang F."/>
            <person name="Zeng X."/>
            <person name="Gao L."/>
            <person name="Bartlett D.H."/>
            <person name="Yu J."/>
            <person name="Hu S."/>
            <person name="Xiao X."/>
        </authorList>
    </citation>
    <scope>NUCLEOTIDE SEQUENCE [LARGE SCALE GENOMIC DNA]</scope>
    <source>
        <strain evidence="2">WP3 / JCM 13877</strain>
    </source>
</reference>
<sequence length="42" mass="4738">MTNYRTNIDEAATLINAEGSAWNAINPESVARMRLQNRFKLG</sequence>
<dbReference type="HOGENOM" id="CLU_3257774_0_0_6"/>
<dbReference type="Proteomes" id="UP000000753">
    <property type="component" value="Chromosome"/>
</dbReference>
<dbReference type="GO" id="GO:0016829">
    <property type="term" value="F:lyase activity"/>
    <property type="evidence" value="ECO:0007669"/>
    <property type="project" value="UniProtKB-KW"/>
</dbReference>
<gene>
    <name evidence="1" type="ordered locus">swp_2626</name>
</gene>
<keyword evidence="2" id="KW-1185">Reference proteome</keyword>
<dbReference type="KEGG" id="swp:swp_2626"/>
<dbReference type="AlphaFoldDB" id="B8CPB8"/>
<dbReference type="STRING" id="225849.swp_2626"/>